<dbReference type="InterPro" id="IPR026992">
    <property type="entry name" value="DIOX_N"/>
</dbReference>
<dbReference type="Pfam" id="PF14226">
    <property type="entry name" value="DIOX_N"/>
    <property type="match status" value="1"/>
</dbReference>
<evidence type="ECO:0000256" key="1">
    <source>
        <dbReference type="RuleBase" id="RU003682"/>
    </source>
</evidence>
<feature type="region of interest" description="Disordered" evidence="2">
    <location>
        <begin position="1"/>
        <end position="23"/>
    </location>
</feature>
<protein>
    <submittedName>
        <fullName evidence="4">1-aminocyclopropane-1-carboxylate oxidase 2</fullName>
    </submittedName>
</protein>
<dbReference type="InterPro" id="IPR044861">
    <property type="entry name" value="IPNS-like_FE2OG_OXY"/>
</dbReference>
<dbReference type="Pfam" id="PF03171">
    <property type="entry name" value="2OG-FeII_Oxy"/>
    <property type="match status" value="1"/>
</dbReference>
<comment type="similarity">
    <text evidence="1">Belongs to the iron/ascorbate-dependent oxidoreductase family.</text>
</comment>
<dbReference type="InterPro" id="IPR005123">
    <property type="entry name" value="Oxoglu/Fe-dep_dioxygenase_dom"/>
</dbReference>
<evidence type="ECO:0000313" key="4">
    <source>
        <dbReference type="EMBL" id="GBG33312.1"/>
    </source>
</evidence>
<evidence type="ECO:0000256" key="2">
    <source>
        <dbReference type="SAM" id="MobiDB-lite"/>
    </source>
</evidence>
<dbReference type="InterPro" id="IPR027443">
    <property type="entry name" value="IPNS-like_sf"/>
</dbReference>
<keyword evidence="1" id="KW-0408">Iron</keyword>
<reference evidence="4 5" key="1">
    <citation type="submission" date="2017-12" db="EMBL/GenBank/DDBJ databases">
        <title>Sequencing, de novo assembly and annotation of complete genome of a new Thraustochytrid species, strain FCC1311.</title>
        <authorList>
            <person name="Sedici K."/>
            <person name="Godart F."/>
            <person name="Aiese Cigliano R."/>
            <person name="Sanseverino W."/>
            <person name="Barakat M."/>
            <person name="Ortet P."/>
            <person name="Marechal E."/>
            <person name="Cagnac O."/>
            <person name="Amato A."/>
        </authorList>
    </citation>
    <scope>NUCLEOTIDE SEQUENCE [LARGE SCALE GENOMIC DNA]</scope>
</reference>
<evidence type="ECO:0000259" key="3">
    <source>
        <dbReference type="PROSITE" id="PS51471"/>
    </source>
</evidence>
<dbReference type="PANTHER" id="PTHR47990">
    <property type="entry name" value="2-OXOGLUTARATE (2OG) AND FE(II)-DEPENDENT OXYGENASE SUPERFAMILY PROTEIN-RELATED"/>
    <property type="match status" value="1"/>
</dbReference>
<dbReference type="GO" id="GO:0016491">
    <property type="term" value="F:oxidoreductase activity"/>
    <property type="evidence" value="ECO:0007669"/>
    <property type="project" value="UniProtKB-KW"/>
</dbReference>
<dbReference type="EMBL" id="BEYU01000151">
    <property type="protein sequence ID" value="GBG33312.1"/>
    <property type="molecule type" value="Genomic_DNA"/>
</dbReference>
<proteinExistence type="inferred from homology"/>
<dbReference type="PROSITE" id="PS51471">
    <property type="entry name" value="FE2OG_OXY"/>
    <property type="match status" value="1"/>
</dbReference>
<keyword evidence="1" id="KW-0560">Oxidoreductase</keyword>
<dbReference type="OrthoDB" id="288590at2759"/>
<keyword evidence="5" id="KW-1185">Reference proteome</keyword>
<accession>A0A2R5GR07</accession>
<comment type="caution">
    <text evidence="4">The sequence shown here is derived from an EMBL/GenBank/DDBJ whole genome shotgun (WGS) entry which is preliminary data.</text>
</comment>
<dbReference type="InterPro" id="IPR050231">
    <property type="entry name" value="Iron_ascorbate_oxido_reductase"/>
</dbReference>
<dbReference type="GO" id="GO:0046872">
    <property type="term" value="F:metal ion binding"/>
    <property type="evidence" value="ECO:0007669"/>
    <property type="project" value="UniProtKB-KW"/>
</dbReference>
<dbReference type="SUPFAM" id="SSF51197">
    <property type="entry name" value="Clavaminate synthase-like"/>
    <property type="match status" value="1"/>
</dbReference>
<evidence type="ECO:0000313" key="5">
    <source>
        <dbReference type="Proteomes" id="UP000241890"/>
    </source>
</evidence>
<name>A0A2R5GR07_9STRA</name>
<feature type="compositionally biased region" description="Basic and acidic residues" evidence="2">
    <location>
        <begin position="9"/>
        <end position="18"/>
    </location>
</feature>
<gene>
    <name evidence="4" type="ORF">FCC1311_095362</name>
</gene>
<feature type="domain" description="Fe2OG dioxygenase" evidence="3">
    <location>
        <begin position="190"/>
        <end position="309"/>
    </location>
</feature>
<dbReference type="Proteomes" id="UP000241890">
    <property type="component" value="Unassembled WGS sequence"/>
</dbReference>
<sequence length="340" mass="36757">MAQTSSDARAGETGEADAHGVPVVDVSSFATQESLPVKPEDLSEDQRATVQAWGDALTRTGFAVVVEHGIADDDLRAAFDASKRFFLELPSEEKLKYNYGPYGTPQGGYTPQGIEGVGRSLDAADAPADLVESYVFNAAARANPDNHEPVLFKNAVGYSTKATWLMHVLHCISAFALDLPGNFFDEFHTNPDSVMRCACYPPLDKSKVEGGSIRYSAHTDYQGFTILALEASLDGGPTGPTGLQVNRDGEWKDVVLPTSGNPLVTNIGDLWQVWTAGRWKSTLHRVMNPPADSEAAKRYRFSLPYFTGPNAEANIVPIDGSGEAVNAGEYLRQKLDITNV</sequence>
<organism evidence="4 5">
    <name type="scientific">Hondaea fermentalgiana</name>
    <dbReference type="NCBI Taxonomy" id="2315210"/>
    <lineage>
        <taxon>Eukaryota</taxon>
        <taxon>Sar</taxon>
        <taxon>Stramenopiles</taxon>
        <taxon>Bigyra</taxon>
        <taxon>Labyrinthulomycetes</taxon>
        <taxon>Thraustochytrida</taxon>
        <taxon>Thraustochytriidae</taxon>
        <taxon>Hondaea</taxon>
    </lineage>
</organism>
<dbReference type="AlphaFoldDB" id="A0A2R5GR07"/>
<dbReference type="InParanoid" id="A0A2R5GR07"/>
<keyword evidence="1" id="KW-0479">Metal-binding</keyword>
<dbReference type="Gene3D" id="2.60.120.330">
    <property type="entry name" value="B-lactam Antibiotic, Isopenicillin N Synthase, Chain"/>
    <property type="match status" value="1"/>
</dbReference>